<sequence>MKKGTRFFPSVSLLFLAVNIPRISLPSLTAPHPFSTRTIGLLFIFYPGVYLILVAATSMASATTEVPNTYPKNYILNAVC</sequence>
<evidence type="ECO:0000256" key="1">
    <source>
        <dbReference type="SAM" id="Phobius"/>
    </source>
</evidence>
<proteinExistence type="predicted"/>
<reference evidence="2" key="2">
    <citation type="submission" date="2023-06" db="EMBL/GenBank/DDBJ databases">
        <authorList>
            <consortium name="Lawrence Berkeley National Laboratory"/>
            <person name="Haridas S."/>
            <person name="Hensen N."/>
            <person name="Bonometti L."/>
            <person name="Westerberg I."/>
            <person name="Brannstrom I.O."/>
            <person name="Guillou S."/>
            <person name="Cros-Aarteil S."/>
            <person name="Calhoun S."/>
            <person name="Kuo A."/>
            <person name="Mondo S."/>
            <person name="Pangilinan J."/>
            <person name="Riley R."/>
            <person name="Labutti K."/>
            <person name="Andreopoulos B."/>
            <person name="Lipzen A."/>
            <person name="Chen C."/>
            <person name="Yanf M."/>
            <person name="Daum C."/>
            <person name="Ng V."/>
            <person name="Clum A."/>
            <person name="Steindorff A."/>
            <person name="Ohm R."/>
            <person name="Martin F."/>
            <person name="Silar P."/>
            <person name="Natvig D."/>
            <person name="Lalanne C."/>
            <person name="Gautier V."/>
            <person name="Ament-Velasquez S.L."/>
            <person name="Kruys A."/>
            <person name="Hutchinson M.I."/>
            <person name="Powell A.J."/>
            <person name="Barry K."/>
            <person name="Miller A.N."/>
            <person name="Grigoriev I.V."/>
            <person name="Debuchy R."/>
            <person name="Gladieux P."/>
            <person name="Thoren M.H."/>
            <person name="Johannesson H."/>
        </authorList>
    </citation>
    <scope>NUCLEOTIDE SEQUENCE</scope>
    <source>
        <strain evidence="2">CBS 560.94</strain>
    </source>
</reference>
<protein>
    <submittedName>
        <fullName evidence="2">Uncharacterized protein</fullName>
    </submittedName>
</protein>
<dbReference type="GeneID" id="87864411"/>
<feature type="transmembrane region" description="Helical" evidence="1">
    <location>
        <begin position="39"/>
        <end position="62"/>
    </location>
</feature>
<gene>
    <name evidence="2" type="ORF">B0H65DRAFT_474669</name>
</gene>
<accession>A0AAE0J894</accession>
<organism evidence="2 3">
    <name type="scientific">Neurospora tetraspora</name>
    <dbReference type="NCBI Taxonomy" id="94610"/>
    <lineage>
        <taxon>Eukaryota</taxon>
        <taxon>Fungi</taxon>
        <taxon>Dikarya</taxon>
        <taxon>Ascomycota</taxon>
        <taxon>Pezizomycotina</taxon>
        <taxon>Sordariomycetes</taxon>
        <taxon>Sordariomycetidae</taxon>
        <taxon>Sordariales</taxon>
        <taxon>Sordariaceae</taxon>
        <taxon>Neurospora</taxon>
    </lineage>
</organism>
<keyword evidence="1" id="KW-0812">Transmembrane</keyword>
<comment type="caution">
    <text evidence="2">The sequence shown here is derived from an EMBL/GenBank/DDBJ whole genome shotgun (WGS) entry which is preliminary data.</text>
</comment>
<dbReference type="EMBL" id="JAUEPP010000007">
    <property type="protein sequence ID" value="KAK3338815.1"/>
    <property type="molecule type" value="Genomic_DNA"/>
</dbReference>
<evidence type="ECO:0000313" key="3">
    <source>
        <dbReference type="Proteomes" id="UP001278500"/>
    </source>
</evidence>
<dbReference type="Proteomes" id="UP001278500">
    <property type="component" value="Unassembled WGS sequence"/>
</dbReference>
<name>A0AAE0J894_9PEZI</name>
<dbReference type="RefSeq" id="XP_062678175.1">
    <property type="nucleotide sequence ID" value="XM_062827257.1"/>
</dbReference>
<keyword evidence="1" id="KW-0472">Membrane</keyword>
<dbReference type="AlphaFoldDB" id="A0AAE0J894"/>
<reference evidence="2" key="1">
    <citation type="journal article" date="2023" name="Mol. Phylogenet. Evol.">
        <title>Genome-scale phylogeny and comparative genomics of the fungal order Sordariales.</title>
        <authorList>
            <person name="Hensen N."/>
            <person name="Bonometti L."/>
            <person name="Westerberg I."/>
            <person name="Brannstrom I.O."/>
            <person name="Guillou S."/>
            <person name="Cros-Aarteil S."/>
            <person name="Calhoun S."/>
            <person name="Haridas S."/>
            <person name="Kuo A."/>
            <person name="Mondo S."/>
            <person name="Pangilinan J."/>
            <person name="Riley R."/>
            <person name="LaButti K."/>
            <person name="Andreopoulos B."/>
            <person name="Lipzen A."/>
            <person name="Chen C."/>
            <person name="Yan M."/>
            <person name="Daum C."/>
            <person name="Ng V."/>
            <person name="Clum A."/>
            <person name="Steindorff A."/>
            <person name="Ohm R.A."/>
            <person name="Martin F."/>
            <person name="Silar P."/>
            <person name="Natvig D.O."/>
            <person name="Lalanne C."/>
            <person name="Gautier V."/>
            <person name="Ament-Velasquez S.L."/>
            <person name="Kruys A."/>
            <person name="Hutchinson M.I."/>
            <person name="Powell A.J."/>
            <person name="Barry K."/>
            <person name="Miller A.N."/>
            <person name="Grigoriev I.V."/>
            <person name="Debuchy R."/>
            <person name="Gladieux P."/>
            <person name="Hiltunen Thoren M."/>
            <person name="Johannesson H."/>
        </authorList>
    </citation>
    <scope>NUCLEOTIDE SEQUENCE</scope>
    <source>
        <strain evidence="2">CBS 560.94</strain>
    </source>
</reference>
<keyword evidence="3" id="KW-1185">Reference proteome</keyword>
<evidence type="ECO:0000313" key="2">
    <source>
        <dbReference type="EMBL" id="KAK3338815.1"/>
    </source>
</evidence>
<keyword evidence="1" id="KW-1133">Transmembrane helix</keyword>